<dbReference type="CDD" id="cd00130">
    <property type="entry name" value="PAS"/>
    <property type="match status" value="2"/>
</dbReference>
<dbReference type="CDD" id="cd01949">
    <property type="entry name" value="GGDEF"/>
    <property type="match status" value="1"/>
</dbReference>
<dbReference type="SMART" id="SM00267">
    <property type="entry name" value="GGDEF"/>
    <property type="match status" value="1"/>
</dbReference>
<dbReference type="PANTHER" id="PTHR44757">
    <property type="entry name" value="DIGUANYLATE CYCLASE DGCP"/>
    <property type="match status" value="1"/>
</dbReference>
<dbReference type="InterPro" id="IPR035965">
    <property type="entry name" value="PAS-like_dom_sf"/>
</dbReference>
<comment type="caution">
    <text evidence="5">The sequence shown here is derived from an EMBL/GenBank/DDBJ whole genome shotgun (WGS) entry which is preliminary data.</text>
</comment>
<name>A0A4S8FBF0_9BURK</name>
<dbReference type="PROSITE" id="PS50112">
    <property type="entry name" value="PAS"/>
    <property type="match status" value="1"/>
</dbReference>
<dbReference type="Gene3D" id="3.30.450.20">
    <property type="entry name" value="PAS domain"/>
    <property type="match status" value="2"/>
</dbReference>
<dbReference type="InterPro" id="IPR001633">
    <property type="entry name" value="EAL_dom"/>
</dbReference>
<evidence type="ECO:0000259" key="3">
    <source>
        <dbReference type="PROSITE" id="PS50883"/>
    </source>
</evidence>
<dbReference type="PROSITE" id="PS50883">
    <property type="entry name" value="EAL"/>
    <property type="match status" value="1"/>
</dbReference>
<dbReference type="InterPro" id="IPR000160">
    <property type="entry name" value="GGDEF_dom"/>
</dbReference>
<reference evidence="5 6" key="1">
    <citation type="journal article" date="2015" name="Antonie Van Leeuwenhoek">
        <title>Lampropedia puyangensis sp. nov., isolated from symptomatic bark of Populus ? euramericana canker and emended description of Lampropedia hyalina (Ehrenberg 1832) Lee et al. 2004.</title>
        <authorList>
            <person name="Li Y."/>
            <person name="Wang T."/>
            <person name="Piao C.G."/>
            <person name="Wang L.F."/>
            <person name="Tian G.Z."/>
            <person name="Zhu T.H."/>
            <person name="Guo M.W."/>
        </authorList>
    </citation>
    <scope>NUCLEOTIDE SEQUENCE [LARGE SCALE GENOMIC DNA]</scope>
    <source>
        <strain evidence="5 6">2-bin</strain>
    </source>
</reference>
<protein>
    <submittedName>
        <fullName evidence="5">EAL domain-containing protein</fullName>
    </submittedName>
</protein>
<feature type="domain" description="PAS" evidence="1">
    <location>
        <begin position="145"/>
        <end position="215"/>
    </location>
</feature>
<dbReference type="AlphaFoldDB" id="A0A4S8FBF0"/>
<dbReference type="SMART" id="SM00091">
    <property type="entry name" value="PAS"/>
    <property type="match status" value="2"/>
</dbReference>
<accession>A0A4S8FBF0</accession>
<dbReference type="SUPFAM" id="SSF55785">
    <property type="entry name" value="PYP-like sensor domain (PAS domain)"/>
    <property type="match status" value="2"/>
</dbReference>
<evidence type="ECO:0000259" key="2">
    <source>
        <dbReference type="PROSITE" id="PS50113"/>
    </source>
</evidence>
<dbReference type="NCBIfam" id="TIGR00254">
    <property type="entry name" value="GGDEF"/>
    <property type="match status" value="1"/>
</dbReference>
<feature type="domain" description="GGDEF" evidence="4">
    <location>
        <begin position="301"/>
        <end position="434"/>
    </location>
</feature>
<dbReference type="NCBIfam" id="TIGR00229">
    <property type="entry name" value="sensory_box"/>
    <property type="match status" value="1"/>
</dbReference>
<dbReference type="PROSITE" id="PS50887">
    <property type="entry name" value="GGDEF"/>
    <property type="match status" value="1"/>
</dbReference>
<dbReference type="InterPro" id="IPR043128">
    <property type="entry name" value="Rev_trsase/Diguanyl_cyclase"/>
</dbReference>
<dbReference type="Gene3D" id="3.20.20.450">
    <property type="entry name" value="EAL domain"/>
    <property type="match status" value="1"/>
</dbReference>
<dbReference type="SMART" id="SM00052">
    <property type="entry name" value="EAL"/>
    <property type="match status" value="1"/>
</dbReference>
<dbReference type="InterPro" id="IPR029787">
    <property type="entry name" value="Nucleotide_cyclase"/>
</dbReference>
<dbReference type="InterPro" id="IPR000014">
    <property type="entry name" value="PAS"/>
</dbReference>
<dbReference type="Proteomes" id="UP000308917">
    <property type="component" value="Unassembled WGS sequence"/>
</dbReference>
<feature type="domain" description="PAC" evidence="2">
    <location>
        <begin position="216"/>
        <end position="269"/>
    </location>
</feature>
<dbReference type="InterPro" id="IPR035919">
    <property type="entry name" value="EAL_sf"/>
</dbReference>
<dbReference type="SUPFAM" id="SSF55073">
    <property type="entry name" value="Nucleotide cyclase"/>
    <property type="match status" value="1"/>
</dbReference>
<evidence type="ECO:0000259" key="1">
    <source>
        <dbReference type="PROSITE" id="PS50112"/>
    </source>
</evidence>
<evidence type="ECO:0000259" key="4">
    <source>
        <dbReference type="PROSITE" id="PS50887"/>
    </source>
</evidence>
<dbReference type="Gene3D" id="3.30.70.270">
    <property type="match status" value="1"/>
</dbReference>
<proteinExistence type="predicted"/>
<dbReference type="CDD" id="cd01948">
    <property type="entry name" value="EAL"/>
    <property type="match status" value="1"/>
</dbReference>
<feature type="domain" description="EAL" evidence="3">
    <location>
        <begin position="440"/>
        <end position="697"/>
    </location>
</feature>
<sequence>MSYMSAKLSKHDLLDPPDLSRTDKHDHAFAVEPGTWMGYADGTVIFINQTWQSFEAPEIAGAKQNTHWLTILHPEDIDQAQAAWIAATQKNAPLHIKCRLSTPAGWQWHWMCSIALPAQIAQNAWQITATPVQARNDDVQSLTQELQNYRNMLDASVDCIKMLSPEGRVLHMNAAGCRALGVSESEGFGQRWLDLLPQEVRAAGLRALNRAARQGKKTQFAGMSVSGGKTQYWDNALSPVVNAQGEITAIFCLSRDVTLQRQAEKRLRIASEVDALTGLPNRRVLQAQLTRSLRKHNDSRQFVGLMLLDLDHFKHVNDTLGHVAGDHLLRALSKRLQACLPDSAFIARLGGDEFAIVYSGFTHIREFLELARHVHHQIDAPVTYAGKLINGGMSIGCALYPRDAQDLSGLLKAADTALNDIKAGGRGGVQMYSIKMMQSAIRAADQLERSRQIVRDKAIEPHYQPKVTLADDRVIGFEALLRWRDASGLHYPRGVEEAFKNYDAATKISEQMRQKVFSDMARWYQQGLPLLPISLNAAPVEFLRDDYAERLLHSIQQFGLPPTLVEIEVTEHSLTERNAEYVGRSLNVLKKAGVRIALDDFGTGHSSFANLRDYPVDCIKIDRDFIHRMQDETVIAAIVKAVCQLGPALNLQIIAEGVETRQQCNALLTVGCEVGQGFLFSPAMPAEAVEKMLADWKQRFQLLPPQAPPIDSHNKLHRIR</sequence>
<dbReference type="PANTHER" id="PTHR44757:SF2">
    <property type="entry name" value="BIOFILM ARCHITECTURE MAINTENANCE PROTEIN MBAA"/>
    <property type="match status" value="1"/>
</dbReference>
<dbReference type="Pfam" id="PF00563">
    <property type="entry name" value="EAL"/>
    <property type="match status" value="1"/>
</dbReference>
<gene>
    <name evidence="5" type="ORF">E9531_00205</name>
</gene>
<keyword evidence="6" id="KW-1185">Reference proteome</keyword>
<dbReference type="InterPro" id="IPR000700">
    <property type="entry name" value="PAS-assoc_C"/>
</dbReference>
<dbReference type="PROSITE" id="PS50113">
    <property type="entry name" value="PAC"/>
    <property type="match status" value="1"/>
</dbReference>
<dbReference type="InterPro" id="IPR052155">
    <property type="entry name" value="Biofilm_reg_signaling"/>
</dbReference>
<dbReference type="Pfam" id="PF00990">
    <property type="entry name" value="GGDEF"/>
    <property type="match status" value="1"/>
</dbReference>
<dbReference type="SUPFAM" id="SSF141868">
    <property type="entry name" value="EAL domain-like"/>
    <property type="match status" value="1"/>
</dbReference>
<dbReference type="EMBL" id="STFG01000001">
    <property type="protein sequence ID" value="THU05018.1"/>
    <property type="molecule type" value="Genomic_DNA"/>
</dbReference>
<dbReference type="Pfam" id="PF08448">
    <property type="entry name" value="PAS_4"/>
    <property type="match status" value="1"/>
</dbReference>
<organism evidence="5 6">
    <name type="scientific">Lampropedia puyangensis</name>
    <dbReference type="NCBI Taxonomy" id="1330072"/>
    <lineage>
        <taxon>Bacteria</taxon>
        <taxon>Pseudomonadati</taxon>
        <taxon>Pseudomonadota</taxon>
        <taxon>Betaproteobacteria</taxon>
        <taxon>Burkholderiales</taxon>
        <taxon>Comamonadaceae</taxon>
        <taxon>Lampropedia</taxon>
    </lineage>
</organism>
<evidence type="ECO:0000313" key="5">
    <source>
        <dbReference type="EMBL" id="THU05018.1"/>
    </source>
</evidence>
<dbReference type="InterPro" id="IPR013656">
    <property type="entry name" value="PAS_4"/>
</dbReference>
<evidence type="ECO:0000313" key="6">
    <source>
        <dbReference type="Proteomes" id="UP000308917"/>
    </source>
</evidence>